<dbReference type="Proteomes" id="UP000230002">
    <property type="component" value="Unassembled WGS sequence"/>
</dbReference>
<dbReference type="OrthoDB" id="3049716at2759"/>
<evidence type="ECO:0000313" key="1">
    <source>
        <dbReference type="EMBL" id="PIL36541.1"/>
    </source>
</evidence>
<sequence>MSKPLNFQARNIVDLSERIVAMGPLTGDSLGVVALLHCLNFNLEHIVNQLINEQSKAAGALTCDRVLTCLQYEQQQIDAKACAALSSVLTPVALAASASTQKKGHFCSNCKHPNHVAKTCWAPGSSAEGQQDQYLARRNAKK</sequence>
<proteinExistence type="predicted"/>
<dbReference type="STRING" id="1077348.A0A2G8SRY0"/>
<reference evidence="1 2" key="1">
    <citation type="journal article" date="2015" name="Sci. Rep.">
        <title>Chromosome-level genome map provides insights into diverse defense mechanisms in the medicinal fungus Ganoderma sinense.</title>
        <authorList>
            <person name="Zhu Y."/>
            <person name="Xu J."/>
            <person name="Sun C."/>
            <person name="Zhou S."/>
            <person name="Xu H."/>
            <person name="Nelson D.R."/>
            <person name="Qian J."/>
            <person name="Song J."/>
            <person name="Luo H."/>
            <person name="Xiang L."/>
            <person name="Li Y."/>
            <person name="Xu Z."/>
            <person name="Ji A."/>
            <person name="Wang L."/>
            <person name="Lu S."/>
            <person name="Hayward A."/>
            <person name="Sun W."/>
            <person name="Li X."/>
            <person name="Schwartz D.C."/>
            <person name="Wang Y."/>
            <person name="Chen S."/>
        </authorList>
    </citation>
    <scope>NUCLEOTIDE SEQUENCE [LARGE SCALE GENOMIC DNA]</scope>
    <source>
        <strain evidence="1 2">ZZ0214-1</strain>
    </source>
</reference>
<protein>
    <submittedName>
        <fullName evidence="1">Uncharacterized protein</fullName>
    </submittedName>
</protein>
<comment type="caution">
    <text evidence="1">The sequence shown here is derived from an EMBL/GenBank/DDBJ whole genome shotgun (WGS) entry which is preliminary data.</text>
</comment>
<keyword evidence="2" id="KW-1185">Reference proteome</keyword>
<organism evidence="1 2">
    <name type="scientific">Ganoderma sinense ZZ0214-1</name>
    <dbReference type="NCBI Taxonomy" id="1077348"/>
    <lineage>
        <taxon>Eukaryota</taxon>
        <taxon>Fungi</taxon>
        <taxon>Dikarya</taxon>
        <taxon>Basidiomycota</taxon>
        <taxon>Agaricomycotina</taxon>
        <taxon>Agaricomycetes</taxon>
        <taxon>Polyporales</taxon>
        <taxon>Polyporaceae</taxon>
        <taxon>Ganoderma</taxon>
    </lineage>
</organism>
<dbReference type="AlphaFoldDB" id="A0A2G8SRY0"/>
<name>A0A2G8SRY0_9APHY</name>
<evidence type="ECO:0000313" key="2">
    <source>
        <dbReference type="Proteomes" id="UP000230002"/>
    </source>
</evidence>
<gene>
    <name evidence="1" type="ORF">GSI_00230</name>
</gene>
<accession>A0A2G8SRY0</accession>
<dbReference type="EMBL" id="AYKW01000001">
    <property type="protein sequence ID" value="PIL36541.1"/>
    <property type="molecule type" value="Genomic_DNA"/>
</dbReference>